<feature type="disulfide bond" description="Redox-active" evidence="12">
    <location>
        <begin position="92"/>
        <end position="98"/>
    </location>
</feature>
<dbReference type="GO" id="GO:0015035">
    <property type="term" value="F:protein-disulfide reductase activity"/>
    <property type="evidence" value="ECO:0007669"/>
    <property type="project" value="UniProtKB-UniRule"/>
</dbReference>
<comment type="similarity">
    <text evidence="2 12">Belongs to the DsbB family. BdbC subfamily.</text>
</comment>
<organism evidence="14 15">
    <name type="scientific">Peribacillus simplex</name>
    <dbReference type="NCBI Taxonomy" id="1478"/>
    <lineage>
        <taxon>Bacteria</taxon>
        <taxon>Bacillati</taxon>
        <taxon>Bacillota</taxon>
        <taxon>Bacilli</taxon>
        <taxon>Bacillales</taxon>
        <taxon>Bacillaceae</taxon>
        <taxon>Peribacillus</taxon>
    </lineage>
</organism>
<keyword evidence="11 12" id="KW-0676">Redox-active center</keyword>
<comment type="subcellular location">
    <subcellularLocation>
        <location evidence="12">Cell membrane</location>
        <topology evidence="12">Multi-pass membrane protein</topology>
    </subcellularLocation>
    <subcellularLocation>
        <location evidence="1">Membrane</location>
        <topology evidence="1">Multi-pass membrane protein</topology>
    </subcellularLocation>
</comment>
<feature type="transmembrane region" description="Helical" evidence="13">
    <location>
        <begin position="62"/>
        <end position="83"/>
    </location>
</feature>
<evidence type="ECO:0000256" key="10">
    <source>
        <dbReference type="ARBA" id="ARBA00023186"/>
    </source>
</evidence>
<gene>
    <name evidence="12" type="primary">bdbC</name>
    <name evidence="14" type="ORF">AS888_21340</name>
</gene>
<dbReference type="GO" id="GO:0006457">
    <property type="term" value="P:protein folding"/>
    <property type="evidence" value="ECO:0007669"/>
    <property type="project" value="InterPro"/>
</dbReference>
<evidence type="ECO:0000256" key="8">
    <source>
        <dbReference type="ARBA" id="ARBA00023136"/>
    </source>
</evidence>
<dbReference type="InterPro" id="IPR012187">
    <property type="entry name" value="Disulphide_bond_form_BdbC"/>
</dbReference>
<evidence type="ECO:0000256" key="13">
    <source>
        <dbReference type="SAM" id="Phobius"/>
    </source>
</evidence>
<dbReference type="SUPFAM" id="SSF158442">
    <property type="entry name" value="DsbB-like"/>
    <property type="match status" value="1"/>
</dbReference>
<accession>A0A109MWY0</accession>
<keyword evidence="8 12" id="KW-0472">Membrane</keyword>
<dbReference type="Pfam" id="PF02600">
    <property type="entry name" value="DsbB"/>
    <property type="match status" value="1"/>
</dbReference>
<comment type="function">
    <text evidence="12">Required for disulfide bond formation in some proteins.</text>
</comment>
<dbReference type="PANTHER" id="PTHR43469:SF1">
    <property type="entry name" value="SPBETA PROPHAGE-DERIVED DISULFIDE BOND FORMATION PROTEIN B"/>
    <property type="match status" value="1"/>
</dbReference>
<evidence type="ECO:0000256" key="4">
    <source>
        <dbReference type="ARBA" id="ARBA00022692"/>
    </source>
</evidence>
<evidence type="ECO:0000313" key="15">
    <source>
        <dbReference type="Proteomes" id="UP000064189"/>
    </source>
</evidence>
<keyword evidence="6 12" id="KW-1133">Transmembrane helix</keyword>
<dbReference type="PANTHER" id="PTHR43469">
    <property type="entry name" value="DISULFIDE FORMATION PROTEIN-RELATED"/>
    <property type="match status" value="1"/>
</dbReference>
<sequence>MNKSLLFAWIVSIMATAGSLYFSEILHYVPCTFCWYQRILMYPLVLLLGRAFYEQDLKIHRYILPLSILGMLVSGYHYCLQKIPALQQFEMCQSGVPCSVDYINWLGFITIPFLAFIAFTLITICMGVLMNTNRKNETAA</sequence>
<keyword evidence="4 12" id="KW-0812">Transmembrane</keyword>
<keyword evidence="3 12" id="KW-0813">Transport</keyword>
<dbReference type="RefSeq" id="WP_061142711.1">
    <property type="nucleotide sequence ID" value="NZ_LNNH01000027.1"/>
</dbReference>
<keyword evidence="10 12" id="KW-0143">Chaperone</keyword>
<evidence type="ECO:0000256" key="9">
    <source>
        <dbReference type="ARBA" id="ARBA00023157"/>
    </source>
</evidence>
<dbReference type="GO" id="GO:0005886">
    <property type="term" value="C:plasma membrane"/>
    <property type="evidence" value="ECO:0007669"/>
    <property type="project" value="UniProtKB-SubCell"/>
</dbReference>
<evidence type="ECO:0000256" key="5">
    <source>
        <dbReference type="ARBA" id="ARBA00022982"/>
    </source>
</evidence>
<evidence type="ECO:0000256" key="12">
    <source>
        <dbReference type="HAMAP-Rule" id="MF_00287"/>
    </source>
</evidence>
<dbReference type="Proteomes" id="UP000064189">
    <property type="component" value="Unassembled WGS sequence"/>
</dbReference>
<proteinExistence type="inferred from homology"/>
<evidence type="ECO:0000256" key="3">
    <source>
        <dbReference type="ARBA" id="ARBA00022448"/>
    </source>
</evidence>
<dbReference type="Gene3D" id="1.20.1550.10">
    <property type="entry name" value="DsbB-like"/>
    <property type="match status" value="1"/>
</dbReference>
<feature type="disulfide bond" description="Redox-active" evidence="12">
    <location>
        <begin position="31"/>
        <end position="34"/>
    </location>
</feature>
<feature type="transmembrane region" description="Helical" evidence="13">
    <location>
        <begin position="103"/>
        <end position="129"/>
    </location>
</feature>
<keyword evidence="7 12" id="KW-0560">Oxidoreductase</keyword>
<evidence type="ECO:0000256" key="11">
    <source>
        <dbReference type="ARBA" id="ARBA00023284"/>
    </source>
</evidence>
<dbReference type="InterPro" id="IPR003752">
    <property type="entry name" value="DiS_bond_form_DsbB/BdbC"/>
</dbReference>
<keyword evidence="12" id="KW-1003">Cell membrane</keyword>
<feature type="transmembrane region" description="Helical" evidence="13">
    <location>
        <begin position="35"/>
        <end position="53"/>
    </location>
</feature>
<keyword evidence="5 12" id="KW-0249">Electron transport</keyword>
<dbReference type="AlphaFoldDB" id="A0A109MWY0"/>
<evidence type="ECO:0000256" key="7">
    <source>
        <dbReference type="ARBA" id="ARBA00023002"/>
    </source>
</evidence>
<reference evidence="14 15" key="1">
    <citation type="submission" date="2015-11" db="EMBL/GenBank/DDBJ databases">
        <title>Genome Sequence of Bacillus simplex strain VanAntwerpen2.</title>
        <authorList>
            <person name="Couger M.B."/>
        </authorList>
    </citation>
    <scope>NUCLEOTIDE SEQUENCE [LARGE SCALE GENOMIC DNA]</scope>
    <source>
        <strain evidence="14 15">VanAntwerpen02</strain>
    </source>
</reference>
<keyword evidence="15" id="KW-1185">Reference proteome</keyword>
<dbReference type="EMBL" id="LNNH01000027">
    <property type="protein sequence ID" value="KWW17570.1"/>
    <property type="molecule type" value="Genomic_DNA"/>
</dbReference>
<protein>
    <recommendedName>
        <fullName evidence="12">Probable disulfide formation protein</fullName>
    </recommendedName>
    <alternativeName>
        <fullName evidence="12">Disulfide oxidoreductase</fullName>
    </alternativeName>
    <alternativeName>
        <fullName evidence="12">Thiol-disulfide oxidoreductase</fullName>
    </alternativeName>
</protein>
<comment type="caution">
    <text evidence="14">The sequence shown here is derived from an EMBL/GenBank/DDBJ whole genome shotgun (WGS) entry which is preliminary data.</text>
</comment>
<dbReference type="InterPro" id="IPR023380">
    <property type="entry name" value="DsbB-like_sf"/>
</dbReference>
<dbReference type="PIRSF" id="PIRSF036659">
    <property type="entry name" value="BdbC"/>
    <property type="match status" value="1"/>
</dbReference>
<evidence type="ECO:0000256" key="1">
    <source>
        <dbReference type="ARBA" id="ARBA00004141"/>
    </source>
</evidence>
<evidence type="ECO:0000256" key="6">
    <source>
        <dbReference type="ARBA" id="ARBA00022989"/>
    </source>
</evidence>
<evidence type="ECO:0000256" key="2">
    <source>
        <dbReference type="ARBA" id="ARBA00007602"/>
    </source>
</evidence>
<dbReference type="NCBIfam" id="NF002849">
    <property type="entry name" value="PRK03113.1"/>
    <property type="match status" value="1"/>
</dbReference>
<name>A0A109MWY0_9BACI</name>
<evidence type="ECO:0000313" key="14">
    <source>
        <dbReference type="EMBL" id="KWW17570.1"/>
    </source>
</evidence>
<keyword evidence="9 12" id="KW-1015">Disulfide bond</keyword>
<dbReference type="HAMAP" id="MF_00287">
    <property type="entry name" value="BdbC"/>
    <property type="match status" value="1"/>
</dbReference>